<dbReference type="Pfam" id="PF01033">
    <property type="entry name" value="Somatomedin_B"/>
    <property type="match status" value="1"/>
</dbReference>
<evidence type="ECO:0000256" key="3">
    <source>
        <dbReference type="ARBA" id="ARBA00023180"/>
    </source>
</evidence>
<feature type="chain" id="PRO_5044546518" evidence="4">
    <location>
        <begin position="28"/>
        <end position="346"/>
    </location>
</feature>
<dbReference type="AlphaFoldDB" id="A0A0R3SFP9"/>
<dbReference type="Proteomes" id="UP000274504">
    <property type="component" value="Unassembled WGS sequence"/>
</dbReference>
<dbReference type="PROSITE" id="PS00524">
    <property type="entry name" value="SMB_1"/>
    <property type="match status" value="1"/>
</dbReference>
<evidence type="ECO:0000259" key="5">
    <source>
        <dbReference type="PROSITE" id="PS50958"/>
    </source>
</evidence>
<dbReference type="PROSITE" id="PS50092">
    <property type="entry name" value="TSP1"/>
    <property type="match status" value="1"/>
</dbReference>
<dbReference type="Gene3D" id="4.10.410.20">
    <property type="match status" value="1"/>
</dbReference>
<dbReference type="InterPro" id="IPR000884">
    <property type="entry name" value="TSP1_rpt"/>
</dbReference>
<evidence type="ECO:0000313" key="9">
    <source>
        <dbReference type="Proteomes" id="UP000321570"/>
    </source>
</evidence>
<dbReference type="SMART" id="SM00209">
    <property type="entry name" value="TSP1"/>
    <property type="match status" value="1"/>
</dbReference>
<keyword evidence="9" id="KW-1185">Reference proteome</keyword>
<protein>
    <submittedName>
        <fullName evidence="10">SMB domain-containing protein</fullName>
    </submittedName>
</protein>
<keyword evidence="2" id="KW-1015">Disulfide bond</keyword>
<evidence type="ECO:0000313" key="10">
    <source>
        <dbReference type="WBParaSite" id="HDID_0000368201-mRNA-1"/>
    </source>
</evidence>
<dbReference type="FunFam" id="2.20.100.10:FF:000134">
    <property type="entry name" value="Uncharacterized protein"/>
    <property type="match status" value="1"/>
</dbReference>
<dbReference type="Gene3D" id="2.20.100.10">
    <property type="entry name" value="Thrombospondin type-1 (TSP1) repeat"/>
    <property type="match status" value="1"/>
</dbReference>
<dbReference type="PANTHER" id="PTHR20920">
    <property type="entry name" value="RPE-SPONDIN"/>
    <property type="match status" value="1"/>
</dbReference>
<dbReference type="EMBL" id="UYSG01001180">
    <property type="protein sequence ID" value="VDL37251.1"/>
    <property type="molecule type" value="Genomic_DNA"/>
</dbReference>
<feature type="signal peptide" evidence="4">
    <location>
        <begin position="1"/>
        <end position="27"/>
    </location>
</feature>
<evidence type="ECO:0000256" key="2">
    <source>
        <dbReference type="ARBA" id="ARBA00023157"/>
    </source>
</evidence>
<dbReference type="Proteomes" id="UP000321570">
    <property type="component" value="Unassembled WGS sequence"/>
</dbReference>
<evidence type="ECO:0000313" key="6">
    <source>
        <dbReference type="EMBL" id="VDL37251.1"/>
    </source>
</evidence>
<reference evidence="6 8" key="2">
    <citation type="submission" date="2018-11" db="EMBL/GenBank/DDBJ databases">
        <authorList>
            <consortium name="Pathogen Informatics"/>
        </authorList>
    </citation>
    <scope>NUCLEOTIDE SEQUENCE [LARGE SCALE GENOMIC DNA]</scope>
</reference>
<dbReference type="OrthoDB" id="98591at2759"/>
<dbReference type="STRING" id="6216.A0A0R3SFP9"/>
<dbReference type="InterPro" id="IPR036024">
    <property type="entry name" value="Somatomedin_B-like_dom_sf"/>
</dbReference>
<keyword evidence="3" id="KW-0325">Glycoprotein</keyword>
<evidence type="ECO:0000256" key="1">
    <source>
        <dbReference type="ARBA" id="ARBA00022729"/>
    </source>
</evidence>
<sequence length="346" mass="39526">MSKSLNKMITLVLVFLLLTASISETYASGSCRNSDGTPICCTGRTNCEGVSRVTHISYTYTNRGYRLANPRKPLIQKAKCFCDEYCVRTNDCCSDYREVCSKPKINCEVSAWSLWSSCSRVCGRGNQTRTRNIVRESENGGDQCPILMESRPCTGYLCNRRRVGRSDYNAYRNMELSSEVANLLPVDGDVEEKIKQFDMRWDIRRKLYYGRLIQQNKTDIPDPEPYCVHYEIIKSNEACKAISAPPKHQQSGFWSRPGSFFDRNYDTNHPLLSTVLLRPGQQICATCYPKYMRPELGNHCPGTGYPGMTSRWRALNTFDCQGIFRMISVPQRACTCRRQPNSFILT</sequence>
<organism evidence="10">
    <name type="scientific">Hymenolepis diminuta</name>
    <name type="common">Rat tapeworm</name>
    <dbReference type="NCBI Taxonomy" id="6216"/>
    <lineage>
        <taxon>Eukaryota</taxon>
        <taxon>Metazoa</taxon>
        <taxon>Spiralia</taxon>
        <taxon>Lophotrochozoa</taxon>
        <taxon>Platyhelminthes</taxon>
        <taxon>Cestoda</taxon>
        <taxon>Eucestoda</taxon>
        <taxon>Cyclophyllidea</taxon>
        <taxon>Hymenolepididae</taxon>
        <taxon>Hymenolepis</taxon>
    </lineage>
</organism>
<dbReference type="InterPro" id="IPR044004">
    <property type="entry name" value="TSP1_spondin_dom"/>
</dbReference>
<reference evidence="10" key="1">
    <citation type="submission" date="2017-02" db="UniProtKB">
        <authorList>
            <consortium name="WormBaseParasite"/>
        </authorList>
    </citation>
    <scope>IDENTIFICATION</scope>
</reference>
<dbReference type="WBParaSite" id="HDID_0000368201-mRNA-1">
    <property type="protein sequence ID" value="HDID_0000368201-mRNA-1"/>
    <property type="gene ID" value="HDID_0000368201"/>
</dbReference>
<dbReference type="SUPFAM" id="SSF82895">
    <property type="entry name" value="TSP-1 type 1 repeat"/>
    <property type="match status" value="1"/>
</dbReference>
<evidence type="ECO:0000313" key="8">
    <source>
        <dbReference type="Proteomes" id="UP000274504"/>
    </source>
</evidence>
<dbReference type="PROSITE" id="PS50958">
    <property type="entry name" value="SMB_2"/>
    <property type="match status" value="1"/>
</dbReference>
<dbReference type="EMBL" id="CABIJS010000321">
    <property type="protein sequence ID" value="VUZ48852.1"/>
    <property type="molecule type" value="Genomic_DNA"/>
</dbReference>
<dbReference type="InterPro" id="IPR036383">
    <property type="entry name" value="TSP1_rpt_sf"/>
</dbReference>
<reference evidence="7 9" key="3">
    <citation type="submission" date="2019-07" db="EMBL/GenBank/DDBJ databases">
        <authorList>
            <person name="Jastrzebski P J."/>
            <person name="Paukszto L."/>
            <person name="Jastrzebski P J."/>
        </authorList>
    </citation>
    <scope>NUCLEOTIDE SEQUENCE [LARGE SCALE GENOMIC DNA]</scope>
    <source>
        <strain evidence="7 9">WMS-il1</strain>
    </source>
</reference>
<proteinExistence type="predicted"/>
<keyword evidence="1 4" id="KW-0732">Signal</keyword>
<name>A0A0R3SFP9_HYMDI</name>
<dbReference type="SUPFAM" id="SSF90188">
    <property type="entry name" value="Somatomedin B domain"/>
    <property type="match status" value="1"/>
</dbReference>
<dbReference type="Pfam" id="PF19028">
    <property type="entry name" value="TSP1_spondin"/>
    <property type="match status" value="1"/>
</dbReference>
<gene>
    <name evidence="6" type="ORF">HDID_LOCUS3680</name>
    <name evidence="7" type="ORF">WMSIL1_LOCUS8157</name>
</gene>
<feature type="domain" description="SMB" evidence="5">
    <location>
        <begin position="80"/>
        <end position="104"/>
    </location>
</feature>
<dbReference type="PANTHER" id="PTHR20920:SF5">
    <property type="entry name" value="SMB DOMAIN-CONTAINING PROTEIN"/>
    <property type="match status" value="1"/>
</dbReference>
<accession>A0A0R3SFP9</accession>
<dbReference type="InterPro" id="IPR039942">
    <property type="entry name" value="SBSPO"/>
</dbReference>
<evidence type="ECO:0000256" key="4">
    <source>
        <dbReference type="SAM" id="SignalP"/>
    </source>
</evidence>
<evidence type="ECO:0000313" key="7">
    <source>
        <dbReference type="EMBL" id="VUZ48852.1"/>
    </source>
</evidence>
<dbReference type="InterPro" id="IPR001212">
    <property type="entry name" value="Somatomedin_B_dom"/>
</dbReference>